<dbReference type="RefSeq" id="WP_115389717.1">
    <property type="nucleotide sequence ID" value="NZ_JADZHC010000081.1"/>
</dbReference>
<dbReference type="Pfam" id="PF13729">
    <property type="entry name" value="TraF_2"/>
    <property type="match status" value="1"/>
</dbReference>
<reference evidence="2 3" key="1">
    <citation type="submission" date="2018-06" db="EMBL/GenBank/DDBJ databases">
        <authorList>
            <consortium name="Pathogen Informatics"/>
            <person name="Doyle S."/>
        </authorList>
    </citation>
    <scope>NUCLEOTIDE SEQUENCE [LARGE SCALE GENOMIC DNA]</scope>
    <source>
        <strain evidence="2 3">NCTC10738</strain>
    </source>
</reference>
<organism evidence="2 3">
    <name type="scientific">Shewanella algae</name>
    <dbReference type="NCBI Taxonomy" id="38313"/>
    <lineage>
        <taxon>Bacteria</taxon>
        <taxon>Pseudomonadati</taxon>
        <taxon>Pseudomonadota</taxon>
        <taxon>Gammaproteobacteria</taxon>
        <taxon>Alteromonadales</taxon>
        <taxon>Shewanellaceae</taxon>
        <taxon>Shewanella</taxon>
    </lineage>
</organism>
<gene>
    <name evidence="2" type="ORF">NCTC10738_02275</name>
</gene>
<sequence length="397" mass="42415">MKLSLLTLLTTGLASTLALAGQDVYEARSDAMGGVAVAAGNREAAAFSNPALLALPSRRSNDFSLLIPTIGADGADKDQMIDKFDALQDNYDALVNAIDAADTAAIDDYRKRLSGDLKSLQGNSAYVSAGINMALVMPSDGFNYAFVFKSYLDALGIAEIAAADIDALDNLDPNNPPEIQDLTSQGRVVAGVVSELGVAVSYPLSIVNIPVTVGVTPKLQRLDSFNYAVSANNFDADDFNDDDYRSDDTGFNLDIGLAFQPLDGLVIGVSGRNLIKRDLSSIEAGGVQLTYQVKPMVTAGVAYDWAAFSLSSDLDLTDNDKFAELEGSRYWRLGGEYRPADWVALRLGYRQDLNDHTADLYSLGTGFAIGNSFRLDLTGMFGSDDAIGGVLQTSYHF</sequence>
<dbReference type="EMBL" id="UGYO01000001">
    <property type="protein sequence ID" value="SUI74504.1"/>
    <property type="molecule type" value="Genomic_DNA"/>
</dbReference>
<dbReference type="AlphaFoldDB" id="A0A380A6R8"/>
<feature type="signal peptide" evidence="1">
    <location>
        <begin position="1"/>
        <end position="20"/>
    </location>
</feature>
<keyword evidence="1" id="KW-0732">Signal</keyword>
<dbReference type="Proteomes" id="UP000254069">
    <property type="component" value="Unassembled WGS sequence"/>
</dbReference>
<evidence type="ECO:0000256" key="1">
    <source>
        <dbReference type="SAM" id="SignalP"/>
    </source>
</evidence>
<feature type="chain" id="PRO_5016903767" description="Conjugal transfer protein TraF" evidence="1">
    <location>
        <begin position="21"/>
        <end position="397"/>
    </location>
</feature>
<evidence type="ECO:0000313" key="3">
    <source>
        <dbReference type="Proteomes" id="UP000254069"/>
    </source>
</evidence>
<evidence type="ECO:0000313" key="2">
    <source>
        <dbReference type="EMBL" id="SUI74504.1"/>
    </source>
</evidence>
<dbReference type="SUPFAM" id="SSF56935">
    <property type="entry name" value="Porins"/>
    <property type="match status" value="1"/>
</dbReference>
<name>A0A380A6R8_9GAMM</name>
<keyword evidence="3" id="KW-1185">Reference proteome</keyword>
<protein>
    <recommendedName>
        <fullName evidence="4">Conjugal transfer protein TraF</fullName>
    </recommendedName>
</protein>
<evidence type="ECO:0008006" key="4">
    <source>
        <dbReference type="Google" id="ProtNLM"/>
    </source>
</evidence>
<dbReference type="InterPro" id="IPR032811">
    <property type="entry name" value="Put_conjugal_transfer"/>
</dbReference>
<dbReference type="Gene3D" id="2.40.160.60">
    <property type="entry name" value="Outer membrane protein transport protein (OMPP1/FadL/TodX)"/>
    <property type="match status" value="1"/>
</dbReference>
<accession>A0A380A6R8</accession>
<proteinExistence type="predicted"/>